<keyword evidence="4" id="KW-1185">Reference proteome</keyword>
<proteinExistence type="predicted"/>
<name>A0A085ZZH1_FLAHY</name>
<sequence>MEKRYDLDRFLEAQRETYGNALEEIRQGSKQTHWMWFIFPQLRGLGFTDYNIFYGIENLKEASLYLNHPILGKRLVEITQPMLEIENKTALEILGRPDERKLKSCMTLFGLLPETPECFRQVLVKYYNGEQDEKTLQLIKESGS</sequence>
<dbReference type="InterPro" id="IPR036287">
    <property type="entry name" value="Rv1873-like_sf"/>
</dbReference>
<dbReference type="SUPFAM" id="SSF140736">
    <property type="entry name" value="Rv1873-like"/>
    <property type="match status" value="1"/>
</dbReference>
<dbReference type="eggNOG" id="COG5579">
    <property type="taxonomic scope" value="Bacteria"/>
</dbReference>
<evidence type="ECO:0000313" key="3">
    <source>
        <dbReference type="Proteomes" id="UP000028712"/>
    </source>
</evidence>
<organism evidence="1 3">
    <name type="scientific">Flavobacterium hydatis</name>
    <name type="common">Cytophaga aquatilis</name>
    <dbReference type="NCBI Taxonomy" id="991"/>
    <lineage>
        <taxon>Bacteria</taxon>
        <taxon>Pseudomonadati</taxon>
        <taxon>Bacteroidota</taxon>
        <taxon>Flavobacteriia</taxon>
        <taxon>Flavobacteriales</taxon>
        <taxon>Flavobacteriaceae</taxon>
        <taxon>Flavobacterium</taxon>
    </lineage>
</organism>
<dbReference type="Pfam" id="PF08837">
    <property type="entry name" value="DUF1810"/>
    <property type="match status" value="1"/>
</dbReference>
<dbReference type="AlphaFoldDB" id="A0A085ZZH1"/>
<dbReference type="Proteomes" id="UP000028712">
    <property type="component" value="Unassembled WGS sequence"/>
</dbReference>
<gene>
    <name evidence="2" type="ORF">B0A62_22895</name>
    <name evidence="1" type="ORF">IW20_22245</name>
</gene>
<dbReference type="OrthoDB" id="9801870at2"/>
<dbReference type="RefSeq" id="WP_035627452.1">
    <property type="nucleotide sequence ID" value="NZ_JBEWQG010000050.1"/>
</dbReference>
<evidence type="ECO:0000313" key="4">
    <source>
        <dbReference type="Proteomes" id="UP000198424"/>
    </source>
</evidence>
<comment type="caution">
    <text evidence="1">The sequence shown here is derived from an EMBL/GenBank/DDBJ whole genome shotgun (WGS) entry which is preliminary data.</text>
</comment>
<evidence type="ECO:0000313" key="1">
    <source>
        <dbReference type="EMBL" id="KFF09835.1"/>
    </source>
</evidence>
<reference evidence="2 4" key="2">
    <citation type="submission" date="2016-11" db="EMBL/GenBank/DDBJ databases">
        <title>Whole genomes of Flavobacteriaceae.</title>
        <authorList>
            <person name="Stine C."/>
            <person name="Li C."/>
            <person name="Tadesse D."/>
        </authorList>
    </citation>
    <scope>NUCLEOTIDE SEQUENCE [LARGE SCALE GENOMIC DNA]</scope>
    <source>
        <strain evidence="2 4">ATCC 29551</strain>
    </source>
</reference>
<evidence type="ECO:0000313" key="2">
    <source>
        <dbReference type="EMBL" id="OXA87331.1"/>
    </source>
</evidence>
<dbReference type="Proteomes" id="UP000198424">
    <property type="component" value="Unassembled WGS sequence"/>
</dbReference>
<evidence type="ECO:0008006" key="5">
    <source>
        <dbReference type="Google" id="ProtNLM"/>
    </source>
</evidence>
<dbReference type="PIRSF" id="PIRSF008546">
    <property type="entry name" value="UCP008546"/>
    <property type="match status" value="1"/>
</dbReference>
<dbReference type="InterPro" id="IPR014937">
    <property type="entry name" value="DUF1810"/>
</dbReference>
<dbReference type="Gene3D" id="1.25.40.380">
    <property type="entry name" value="Protein of unknown function DUF1810"/>
    <property type="match status" value="1"/>
</dbReference>
<protein>
    <recommendedName>
        <fullName evidence="5">Calpastatin</fullName>
    </recommendedName>
</protein>
<dbReference type="EMBL" id="MUGY01000040">
    <property type="protein sequence ID" value="OXA87331.1"/>
    <property type="molecule type" value="Genomic_DNA"/>
</dbReference>
<reference evidence="1 3" key="1">
    <citation type="submission" date="2014-07" db="EMBL/GenBank/DDBJ databases">
        <title>Genome of Flavobacterium hydatis DSM 2063.</title>
        <authorList>
            <person name="Pipes S.E."/>
            <person name="Stropko S.J."/>
            <person name="Newman J.D."/>
        </authorList>
    </citation>
    <scope>NUCLEOTIDE SEQUENCE [LARGE SCALE GENOMIC DNA]</scope>
    <source>
        <strain evidence="1 3">DSM 2063</strain>
    </source>
</reference>
<accession>A0A085ZZH1</accession>
<dbReference type="EMBL" id="JPRM01000045">
    <property type="protein sequence ID" value="KFF09835.1"/>
    <property type="molecule type" value="Genomic_DNA"/>
</dbReference>